<name>A0A6G1VLI3_9BACT</name>
<dbReference type="EMBL" id="VZAH01000078">
    <property type="protein sequence ID" value="MQP14299.1"/>
    <property type="molecule type" value="Genomic_DNA"/>
</dbReference>
<proteinExistence type="predicted"/>
<protein>
    <submittedName>
        <fullName evidence="1">Uncharacterized protein</fullName>
    </submittedName>
</protein>
<dbReference type="Proteomes" id="UP000477980">
    <property type="component" value="Unassembled WGS sequence"/>
</dbReference>
<evidence type="ECO:0000313" key="2">
    <source>
        <dbReference type="Proteomes" id="UP000477980"/>
    </source>
</evidence>
<gene>
    <name evidence="1" type="ORF">F7D25_07725</name>
</gene>
<organism evidence="1 2">
    <name type="scientific">Segatella copri</name>
    <dbReference type="NCBI Taxonomy" id="165179"/>
    <lineage>
        <taxon>Bacteria</taxon>
        <taxon>Pseudomonadati</taxon>
        <taxon>Bacteroidota</taxon>
        <taxon>Bacteroidia</taxon>
        <taxon>Bacteroidales</taxon>
        <taxon>Prevotellaceae</taxon>
        <taxon>Segatella</taxon>
    </lineage>
</organism>
<reference evidence="1 2" key="1">
    <citation type="submission" date="2019-09" db="EMBL/GenBank/DDBJ databases">
        <title>Distinct polysaccharide growth profiles of human intestinal Prevotella copri isolates.</title>
        <authorList>
            <person name="Fehlner-Peach H."/>
            <person name="Magnabosco C."/>
            <person name="Raghavan V."/>
            <person name="Scher J.U."/>
            <person name="Tett A."/>
            <person name="Cox L.M."/>
            <person name="Gottsegen C."/>
            <person name="Watters A."/>
            <person name="Wiltshire- Gordon J.D."/>
            <person name="Segata N."/>
            <person name="Bonneau R."/>
            <person name="Littman D.R."/>
        </authorList>
    </citation>
    <scope>NUCLEOTIDE SEQUENCE [LARGE SCALE GENOMIC DNA]</scope>
    <source>
        <strain evidence="2">iAA917</strain>
    </source>
</reference>
<sequence>MRHKRYKRREGRLTSKDIKDCEFFAIEGRNIKAQKVEFKFWRDYNVAASAVFYDDAPHKQTVIRWYDHRYYTLQYGAKEAKPLNMNLGKWKSLNG</sequence>
<evidence type="ECO:0000313" key="1">
    <source>
        <dbReference type="EMBL" id="MQP14299.1"/>
    </source>
</evidence>
<dbReference type="RefSeq" id="WP_153090728.1">
    <property type="nucleotide sequence ID" value="NZ_VZAH01000078.1"/>
</dbReference>
<accession>A0A6G1VLI3</accession>
<comment type="caution">
    <text evidence="1">The sequence shown here is derived from an EMBL/GenBank/DDBJ whole genome shotgun (WGS) entry which is preliminary data.</text>
</comment>
<dbReference type="AlphaFoldDB" id="A0A6G1VLI3"/>